<evidence type="ECO:0000313" key="3">
    <source>
        <dbReference type="Proteomes" id="UP000004184"/>
    </source>
</evidence>
<dbReference type="InterPro" id="IPR039708">
    <property type="entry name" value="MT1774/Rv1733c-like"/>
</dbReference>
<protein>
    <recommendedName>
        <fullName evidence="4">Integral membrane protein</fullName>
    </recommendedName>
</protein>
<dbReference type="eggNOG" id="ENOG50346AD">
    <property type="taxonomic scope" value="Bacteria"/>
</dbReference>
<organism evidence="2 3">
    <name type="scientific">Streptomyces viridochromogenes (strain DSM 40736 / JCM 4977 / BCRC 1201 / Tue 494)</name>
    <dbReference type="NCBI Taxonomy" id="591159"/>
    <lineage>
        <taxon>Bacteria</taxon>
        <taxon>Bacillati</taxon>
        <taxon>Actinomycetota</taxon>
        <taxon>Actinomycetes</taxon>
        <taxon>Kitasatosporales</taxon>
        <taxon>Streptomycetaceae</taxon>
        <taxon>Streptomyces</taxon>
    </lineage>
</organism>
<keyword evidence="1" id="KW-1133">Transmembrane helix</keyword>
<dbReference type="PANTHER" id="PTHR42305">
    <property type="entry name" value="MEMBRANE PROTEIN RV1733C-RELATED"/>
    <property type="match status" value="1"/>
</dbReference>
<keyword evidence="1" id="KW-0812">Transmembrane</keyword>
<gene>
    <name evidence="2" type="ORF">SSQG_00810</name>
</gene>
<dbReference type="PANTHER" id="PTHR42305:SF1">
    <property type="entry name" value="MEMBRANE PROTEIN RV1733C-RELATED"/>
    <property type="match status" value="1"/>
</dbReference>
<evidence type="ECO:0000313" key="2">
    <source>
        <dbReference type="EMBL" id="EFL30292.1"/>
    </source>
</evidence>
<feature type="transmembrane region" description="Helical" evidence="1">
    <location>
        <begin position="167"/>
        <end position="188"/>
    </location>
</feature>
<proteinExistence type="predicted"/>
<evidence type="ECO:0000256" key="1">
    <source>
        <dbReference type="SAM" id="Phobius"/>
    </source>
</evidence>
<dbReference type="STRING" id="591159.SSQG_00810"/>
<feature type="transmembrane region" description="Helical" evidence="1">
    <location>
        <begin position="50"/>
        <end position="71"/>
    </location>
</feature>
<evidence type="ECO:0008006" key="4">
    <source>
        <dbReference type="Google" id="ProtNLM"/>
    </source>
</evidence>
<sequence length="219" mass="24222">MSIQGSASVWGGRRNAHALTRRIPSMALRGPNVWLWRWRRNPLKRRADRVEAWVVLGVWTLTVVVGVLAGLSVSRSVEDGLARERVEWRPQEARLAEKAPGRAAENDDASRAEHVWAKARWTAADGSPHSGQVRVLAGSAAGTPITVWTDREGLQVTRPVTETQAHIRAVLIGGVAGFLTAALPLAAGRAARRHLERRRIDQWDAEWSRFGPMWGRTTG</sequence>
<dbReference type="HOGENOM" id="CLU_084215_2_1_11"/>
<accession>D9XC61</accession>
<name>D9XC61_STRVT</name>
<reference evidence="3" key="1">
    <citation type="submission" date="2009-02" db="EMBL/GenBank/DDBJ databases">
        <title>Annotation of Streptomyces viridochromogenes strain DSM 40736.</title>
        <authorList>
            <consortium name="The Broad Institute Genome Sequencing Platform"/>
            <consortium name="Broad Institute Microbial Sequencing Center"/>
            <person name="Fischbach M."/>
            <person name="Godfrey P."/>
            <person name="Ward D."/>
            <person name="Young S."/>
            <person name="Zeng Q."/>
            <person name="Koehrsen M."/>
            <person name="Alvarado L."/>
            <person name="Berlin A.M."/>
            <person name="Bochicchio J."/>
            <person name="Borenstein D."/>
            <person name="Chapman S.B."/>
            <person name="Chen Z."/>
            <person name="Engels R."/>
            <person name="Freedman E."/>
            <person name="Gellesch M."/>
            <person name="Goldberg J."/>
            <person name="Griggs A."/>
            <person name="Gujja S."/>
            <person name="Heilman E.R."/>
            <person name="Heiman D.I."/>
            <person name="Hepburn T.A."/>
            <person name="Howarth C."/>
            <person name="Jen D."/>
            <person name="Larson L."/>
            <person name="Lewis B."/>
            <person name="Mehta T."/>
            <person name="Park D."/>
            <person name="Pearson M."/>
            <person name="Richards J."/>
            <person name="Roberts A."/>
            <person name="Saif S."/>
            <person name="Shea T.D."/>
            <person name="Shenoy N."/>
            <person name="Sisk P."/>
            <person name="Stolte C."/>
            <person name="Sykes S.N."/>
            <person name="Thomson T."/>
            <person name="Walk T."/>
            <person name="White J."/>
            <person name="Yandava C."/>
            <person name="Straight P."/>
            <person name="Clardy J."/>
            <person name="Hung D."/>
            <person name="Kolter R."/>
            <person name="Mekalanos J."/>
            <person name="Walker S."/>
            <person name="Walsh C.T."/>
            <person name="Wieland-Brown L.C."/>
            <person name="Haas B."/>
            <person name="Nusbaum C."/>
            <person name="Birren B."/>
        </authorList>
    </citation>
    <scope>NUCLEOTIDE SEQUENCE [LARGE SCALE GENOMIC DNA]</scope>
    <source>
        <strain evidence="3">DSM 40736 / JCM 4977 / BCRC 1201 / Tue 494</strain>
    </source>
</reference>
<dbReference type="Proteomes" id="UP000004184">
    <property type="component" value="Unassembled WGS sequence"/>
</dbReference>
<dbReference type="AlphaFoldDB" id="D9XC61"/>
<keyword evidence="3" id="KW-1185">Reference proteome</keyword>
<keyword evidence="1" id="KW-0472">Membrane</keyword>
<dbReference type="EMBL" id="GG657757">
    <property type="protein sequence ID" value="EFL30292.1"/>
    <property type="molecule type" value="Genomic_DNA"/>
</dbReference>